<dbReference type="RefSeq" id="XP_012204255.1">
    <property type="nucleotide sequence ID" value="XM_012348865.1"/>
</dbReference>
<accession>A0A067CEK3</accession>
<gene>
    <name evidence="1" type="ORF">SPRG_09716</name>
</gene>
<dbReference type="KEGG" id="spar:SPRG_09716"/>
<dbReference type="EMBL" id="KK583236">
    <property type="protein sequence ID" value="KDO24986.1"/>
    <property type="molecule type" value="Genomic_DNA"/>
</dbReference>
<protein>
    <submittedName>
        <fullName evidence="1">Uncharacterized protein</fullName>
    </submittedName>
</protein>
<keyword evidence="2" id="KW-1185">Reference proteome</keyword>
<dbReference type="VEuPathDB" id="FungiDB:SPRG_09716"/>
<sequence length="158" mass="16980">MTKRGCQRATSSSSLPGFVLHGLLHMLDDDSDVLNLLDALPLVALRDLGAVVDLDEHWPVVNVTKIPIQHAHLAIAALPAFTGVHVDSGVASLAWLDATPKAPVTLVADASVPGALSAFAYVCDQFVQVEELLRVHQRYEVSSGVFKAPSPVTPRRHY</sequence>
<organism evidence="1 2">
    <name type="scientific">Saprolegnia parasitica (strain CBS 223.65)</name>
    <dbReference type="NCBI Taxonomy" id="695850"/>
    <lineage>
        <taxon>Eukaryota</taxon>
        <taxon>Sar</taxon>
        <taxon>Stramenopiles</taxon>
        <taxon>Oomycota</taxon>
        <taxon>Saprolegniomycetes</taxon>
        <taxon>Saprolegniales</taxon>
        <taxon>Saprolegniaceae</taxon>
        <taxon>Saprolegnia</taxon>
    </lineage>
</organism>
<name>A0A067CEK3_SAPPC</name>
<evidence type="ECO:0000313" key="1">
    <source>
        <dbReference type="EMBL" id="KDO24986.1"/>
    </source>
</evidence>
<dbReference type="Proteomes" id="UP000030745">
    <property type="component" value="Unassembled WGS sequence"/>
</dbReference>
<dbReference type="AlphaFoldDB" id="A0A067CEK3"/>
<dbReference type="GeneID" id="24131867"/>
<evidence type="ECO:0000313" key="2">
    <source>
        <dbReference type="Proteomes" id="UP000030745"/>
    </source>
</evidence>
<reference evidence="1 2" key="1">
    <citation type="journal article" date="2013" name="PLoS Genet.">
        <title>Distinctive expansion of potential virulence genes in the genome of the oomycete fish pathogen Saprolegnia parasitica.</title>
        <authorList>
            <person name="Jiang R.H."/>
            <person name="de Bruijn I."/>
            <person name="Haas B.J."/>
            <person name="Belmonte R."/>
            <person name="Lobach L."/>
            <person name="Christie J."/>
            <person name="van den Ackerveken G."/>
            <person name="Bottin A."/>
            <person name="Bulone V."/>
            <person name="Diaz-Moreno S.M."/>
            <person name="Dumas B."/>
            <person name="Fan L."/>
            <person name="Gaulin E."/>
            <person name="Govers F."/>
            <person name="Grenville-Briggs L.J."/>
            <person name="Horner N.R."/>
            <person name="Levin J.Z."/>
            <person name="Mammella M."/>
            <person name="Meijer H.J."/>
            <person name="Morris P."/>
            <person name="Nusbaum C."/>
            <person name="Oome S."/>
            <person name="Phillips A.J."/>
            <person name="van Rooyen D."/>
            <person name="Rzeszutek E."/>
            <person name="Saraiva M."/>
            <person name="Secombes C.J."/>
            <person name="Seidl M.F."/>
            <person name="Snel B."/>
            <person name="Stassen J.H."/>
            <person name="Sykes S."/>
            <person name="Tripathy S."/>
            <person name="van den Berg H."/>
            <person name="Vega-Arreguin J.C."/>
            <person name="Wawra S."/>
            <person name="Young S.K."/>
            <person name="Zeng Q."/>
            <person name="Dieguez-Uribeondo J."/>
            <person name="Russ C."/>
            <person name="Tyler B.M."/>
            <person name="van West P."/>
        </authorList>
    </citation>
    <scope>NUCLEOTIDE SEQUENCE [LARGE SCALE GENOMIC DNA]</scope>
    <source>
        <strain evidence="1 2">CBS 223.65</strain>
    </source>
</reference>
<proteinExistence type="predicted"/>